<evidence type="ECO:0000313" key="4">
    <source>
        <dbReference type="Proteomes" id="UP000004188"/>
    </source>
</evidence>
<gene>
    <name evidence="3" type="ORF">KB13_616</name>
</gene>
<evidence type="ECO:0000256" key="1">
    <source>
        <dbReference type="ARBA" id="ARBA00023125"/>
    </source>
</evidence>
<dbReference type="Proteomes" id="UP000004188">
    <property type="component" value="Unassembled WGS sequence"/>
</dbReference>
<dbReference type="STRING" id="314607.KB13_616"/>
<dbReference type="Pfam" id="PF13411">
    <property type="entry name" value="MerR_1"/>
    <property type="match status" value="1"/>
</dbReference>
<dbReference type="SUPFAM" id="SSF46955">
    <property type="entry name" value="Putative DNA-binding domain"/>
    <property type="match status" value="1"/>
</dbReference>
<organism evidence="3 4">
    <name type="scientific">beta proteobacterium KB13</name>
    <dbReference type="NCBI Taxonomy" id="314607"/>
    <lineage>
        <taxon>Bacteria</taxon>
        <taxon>Pseudomonadati</taxon>
        <taxon>Pseudomonadota</taxon>
        <taxon>Betaproteobacteria</taxon>
        <taxon>Nitrosomonadales</taxon>
        <taxon>OM43 clade</taxon>
    </lineage>
</organism>
<evidence type="ECO:0000313" key="3">
    <source>
        <dbReference type="EMBL" id="EDZ64484.1"/>
    </source>
</evidence>
<feature type="domain" description="HTH merR-type" evidence="2">
    <location>
        <begin position="22"/>
        <end position="92"/>
    </location>
</feature>
<sequence>MVDLLENNKSQTNLPPLPQKRYFAIGEVSKLCDVKPHVLRYWEQEFPNLSPNTRRGNRRYYQPEEVLLIRKIRELLYEEGYTIQGAKQKLSNKQFVKETTSQEQIQKAQAELPLSNEPLNSNVPVTNLKNQLAEILKILKE</sequence>
<dbReference type="InterPro" id="IPR009061">
    <property type="entry name" value="DNA-bd_dom_put_sf"/>
</dbReference>
<reference evidence="4" key="1">
    <citation type="journal article" date="2012" name="Stand. Genomic Sci.">
        <title>Genome sequence of strain HIMB624, a cultured representative from the OM43 clade of marine Betaproteobacteria.</title>
        <authorList>
            <person name="Huggett M.J."/>
            <person name="Hayakawa D.H."/>
            <person name="Rappe M.S."/>
        </authorList>
    </citation>
    <scope>NUCLEOTIDE SEQUENCE [LARGE SCALE GENOMIC DNA]</scope>
    <source>
        <strain evidence="4">KB13</strain>
    </source>
</reference>
<dbReference type="FunFam" id="1.10.1660.10:FF:000003">
    <property type="entry name" value="MerR family transcriptional regulator"/>
    <property type="match status" value="1"/>
</dbReference>
<keyword evidence="4" id="KW-1185">Reference proteome</keyword>
<dbReference type="PROSITE" id="PS50937">
    <property type="entry name" value="HTH_MERR_2"/>
    <property type="match status" value="1"/>
</dbReference>
<dbReference type="EMBL" id="DS995299">
    <property type="protein sequence ID" value="EDZ64484.1"/>
    <property type="molecule type" value="Genomic_DNA"/>
</dbReference>
<dbReference type="AlphaFoldDB" id="B6BWZ1"/>
<dbReference type="eggNOG" id="COG0789">
    <property type="taxonomic scope" value="Bacteria"/>
</dbReference>
<protein>
    <submittedName>
        <fullName evidence="3">Transcriptional regulator, MerR family</fullName>
    </submittedName>
</protein>
<proteinExistence type="predicted"/>
<keyword evidence="1" id="KW-0238">DNA-binding</keyword>
<accession>B6BWZ1</accession>
<dbReference type="Gene3D" id="1.10.1660.10">
    <property type="match status" value="1"/>
</dbReference>
<dbReference type="PANTHER" id="PTHR30204:SF15">
    <property type="entry name" value="BLL5018 PROTEIN"/>
    <property type="match status" value="1"/>
</dbReference>
<dbReference type="InterPro" id="IPR000551">
    <property type="entry name" value="MerR-type_HTH_dom"/>
</dbReference>
<evidence type="ECO:0000259" key="2">
    <source>
        <dbReference type="PROSITE" id="PS50937"/>
    </source>
</evidence>
<name>B6BWZ1_9PROT</name>
<dbReference type="GO" id="GO:0003700">
    <property type="term" value="F:DNA-binding transcription factor activity"/>
    <property type="evidence" value="ECO:0007669"/>
    <property type="project" value="InterPro"/>
</dbReference>
<dbReference type="CDD" id="cd04765">
    <property type="entry name" value="HTH_MlrA-like_sg2"/>
    <property type="match status" value="1"/>
</dbReference>
<dbReference type="HOGENOM" id="CLU_045945_4_2_4"/>
<dbReference type="InterPro" id="IPR047057">
    <property type="entry name" value="MerR_fam"/>
</dbReference>
<dbReference type="GO" id="GO:0003677">
    <property type="term" value="F:DNA binding"/>
    <property type="evidence" value="ECO:0007669"/>
    <property type="project" value="UniProtKB-KW"/>
</dbReference>
<dbReference type="SMART" id="SM00422">
    <property type="entry name" value="HTH_MERR"/>
    <property type="match status" value="1"/>
</dbReference>
<dbReference type="PANTHER" id="PTHR30204">
    <property type="entry name" value="REDOX-CYCLING DRUG-SENSING TRANSCRIPTIONAL ACTIVATOR SOXR"/>
    <property type="match status" value="1"/>
</dbReference>